<proteinExistence type="inferred from homology"/>
<dbReference type="CDD" id="cd07326">
    <property type="entry name" value="M56_BlaR1_MecR1_like"/>
    <property type="match status" value="1"/>
</dbReference>
<dbReference type="AlphaFoldDB" id="A0A2M9BZ80"/>
<keyword evidence="7" id="KW-0472">Membrane</keyword>
<feature type="transmembrane region" description="Helical" evidence="7">
    <location>
        <begin position="36"/>
        <end position="56"/>
    </location>
</feature>
<dbReference type="InterPro" id="IPR001915">
    <property type="entry name" value="Peptidase_M48"/>
</dbReference>
<dbReference type="InterPro" id="IPR052173">
    <property type="entry name" value="Beta-lactam_resp_regulator"/>
</dbReference>
<reference evidence="9 10" key="1">
    <citation type="submission" date="2017-11" db="EMBL/GenBank/DDBJ databases">
        <title>Genomic Encyclopedia of Archaeal and Bacterial Type Strains, Phase II (KMG-II): From Individual Species to Whole Genera.</title>
        <authorList>
            <person name="Goeker M."/>
        </authorList>
    </citation>
    <scope>NUCLEOTIDE SEQUENCE [LARGE SCALE GENOMIC DNA]</scope>
    <source>
        <strain evidence="9 10">DSM 25625</strain>
    </source>
</reference>
<dbReference type="PANTHER" id="PTHR34978">
    <property type="entry name" value="POSSIBLE SENSOR-TRANSDUCER PROTEIN BLAR"/>
    <property type="match status" value="1"/>
</dbReference>
<organism evidence="9 10">
    <name type="scientific">Compostimonas suwonensis</name>
    <dbReference type="NCBI Taxonomy" id="1048394"/>
    <lineage>
        <taxon>Bacteria</taxon>
        <taxon>Bacillati</taxon>
        <taxon>Actinomycetota</taxon>
        <taxon>Actinomycetes</taxon>
        <taxon>Micrococcales</taxon>
        <taxon>Microbacteriaceae</taxon>
        <taxon>Compostimonas</taxon>
    </lineage>
</organism>
<dbReference type="Gene3D" id="3.30.2010.10">
    <property type="entry name" value="Metalloproteases ('zincins'), catalytic domain"/>
    <property type="match status" value="1"/>
</dbReference>
<sequence>MSLAWAFLAVLAVALAWPVPIALARASWTARAPGTALALWQAIALAGGLSMIGALLSYGLIPFGDDLVTAFEALAGKLFSGPLPPTVGVTHIVALSGALLLGIHLLLNLANTAVRTERQRRRHHALVELLSSPIPDRPGTRLLDHPAPVAYCLPGVRTITVLSEGLVQLLDAQQLRAVLAHERAHLRQFHHLVLLAFKAWHSALPWFPIANRAEKAVALLVEMLADDDARQEVDDETLATAIALVGSSWREAPGDDDETPSATDADALGARLSRLITPTPPLPRPARLLVLAGGAVLVLVPAVFILLLL</sequence>
<evidence type="ECO:0000256" key="1">
    <source>
        <dbReference type="ARBA" id="ARBA00022670"/>
    </source>
</evidence>
<evidence type="ECO:0000313" key="9">
    <source>
        <dbReference type="EMBL" id="PJJ63384.1"/>
    </source>
</evidence>
<comment type="similarity">
    <text evidence="6">Belongs to the peptidase M48 family.</text>
</comment>
<dbReference type="RefSeq" id="WP_100343889.1">
    <property type="nucleotide sequence ID" value="NZ_PGFB01000002.1"/>
</dbReference>
<dbReference type="GO" id="GO:0046872">
    <property type="term" value="F:metal ion binding"/>
    <property type="evidence" value="ECO:0007669"/>
    <property type="project" value="UniProtKB-KW"/>
</dbReference>
<dbReference type="Proteomes" id="UP000230161">
    <property type="component" value="Unassembled WGS sequence"/>
</dbReference>
<evidence type="ECO:0000256" key="3">
    <source>
        <dbReference type="ARBA" id="ARBA00022801"/>
    </source>
</evidence>
<dbReference type="GO" id="GO:0006508">
    <property type="term" value="P:proteolysis"/>
    <property type="evidence" value="ECO:0007669"/>
    <property type="project" value="UniProtKB-KW"/>
</dbReference>
<dbReference type="Pfam" id="PF01435">
    <property type="entry name" value="Peptidase_M48"/>
    <property type="match status" value="1"/>
</dbReference>
<comment type="caution">
    <text evidence="9">The sequence shown here is derived from an EMBL/GenBank/DDBJ whole genome shotgun (WGS) entry which is preliminary data.</text>
</comment>
<comment type="cofactor">
    <cofactor evidence="6">
        <name>Zn(2+)</name>
        <dbReference type="ChEBI" id="CHEBI:29105"/>
    </cofactor>
    <text evidence="6">Binds 1 zinc ion per subunit.</text>
</comment>
<feature type="transmembrane region" description="Helical" evidence="7">
    <location>
        <begin position="92"/>
        <end position="114"/>
    </location>
</feature>
<keyword evidence="5 6" id="KW-0482">Metalloprotease</keyword>
<evidence type="ECO:0000256" key="4">
    <source>
        <dbReference type="ARBA" id="ARBA00022833"/>
    </source>
</evidence>
<evidence type="ECO:0000256" key="2">
    <source>
        <dbReference type="ARBA" id="ARBA00022723"/>
    </source>
</evidence>
<keyword evidence="2" id="KW-0479">Metal-binding</keyword>
<feature type="transmembrane region" description="Helical" evidence="7">
    <location>
        <begin position="288"/>
        <end position="308"/>
    </location>
</feature>
<keyword evidence="10" id="KW-1185">Reference proteome</keyword>
<evidence type="ECO:0000313" key="10">
    <source>
        <dbReference type="Proteomes" id="UP000230161"/>
    </source>
</evidence>
<dbReference type="PANTHER" id="PTHR34978:SF3">
    <property type="entry name" value="SLR0241 PROTEIN"/>
    <property type="match status" value="1"/>
</dbReference>
<keyword evidence="7" id="KW-0812">Transmembrane</keyword>
<dbReference type="EMBL" id="PGFB01000002">
    <property type="protein sequence ID" value="PJJ63384.1"/>
    <property type="molecule type" value="Genomic_DNA"/>
</dbReference>
<name>A0A2M9BZ80_9MICO</name>
<keyword evidence="4 6" id="KW-0862">Zinc</keyword>
<keyword evidence="1 6" id="KW-0645">Protease</keyword>
<evidence type="ECO:0000259" key="8">
    <source>
        <dbReference type="Pfam" id="PF01435"/>
    </source>
</evidence>
<keyword evidence="3 6" id="KW-0378">Hydrolase</keyword>
<protein>
    <submittedName>
        <fullName evidence="9">Peptidase M48-like protein</fullName>
    </submittedName>
</protein>
<keyword evidence="7" id="KW-1133">Transmembrane helix</keyword>
<gene>
    <name evidence="9" type="ORF">CLV54_1049</name>
</gene>
<accession>A0A2M9BZ80</accession>
<feature type="domain" description="Peptidase M48" evidence="8">
    <location>
        <begin position="134"/>
        <end position="200"/>
    </location>
</feature>
<dbReference type="OrthoDB" id="9785340at2"/>
<evidence type="ECO:0000256" key="7">
    <source>
        <dbReference type="SAM" id="Phobius"/>
    </source>
</evidence>
<evidence type="ECO:0000256" key="5">
    <source>
        <dbReference type="ARBA" id="ARBA00023049"/>
    </source>
</evidence>
<evidence type="ECO:0000256" key="6">
    <source>
        <dbReference type="RuleBase" id="RU003983"/>
    </source>
</evidence>
<dbReference type="GO" id="GO:0004222">
    <property type="term" value="F:metalloendopeptidase activity"/>
    <property type="evidence" value="ECO:0007669"/>
    <property type="project" value="InterPro"/>
</dbReference>